<dbReference type="PRINTS" id="PR00412">
    <property type="entry name" value="EPOXHYDRLASE"/>
</dbReference>
<comment type="caution">
    <text evidence="3">The sequence shown here is derived from an EMBL/GenBank/DDBJ whole genome shotgun (WGS) entry which is preliminary data.</text>
</comment>
<organism evidence="3 4">
    <name type="scientific">Gulosibacter molinativorax</name>
    <dbReference type="NCBI Taxonomy" id="256821"/>
    <lineage>
        <taxon>Bacteria</taxon>
        <taxon>Bacillati</taxon>
        <taxon>Actinomycetota</taxon>
        <taxon>Actinomycetes</taxon>
        <taxon>Micrococcales</taxon>
        <taxon>Microbacteriaceae</taxon>
        <taxon>Gulosibacter</taxon>
    </lineage>
</organism>
<protein>
    <submittedName>
        <fullName evidence="3">Alpha/beta hydrolase</fullName>
    </submittedName>
</protein>
<feature type="domain" description="AB hydrolase-1" evidence="2">
    <location>
        <begin position="35"/>
        <end position="276"/>
    </location>
</feature>
<reference evidence="3" key="1">
    <citation type="submission" date="2018-03" db="EMBL/GenBank/DDBJ databases">
        <authorList>
            <person name="Nunes O.C."/>
            <person name="Lopes A.R."/>
            <person name="Froufe H."/>
            <person name="Munoz-Merida A."/>
            <person name="Barroso C."/>
            <person name="Egas C."/>
        </authorList>
    </citation>
    <scope>NUCLEOTIDE SEQUENCE</scope>
    <source>
        <strain evidence="3">ON4</strain>
    </source>
</reference>
<dbReference type="InterPro" id="IPR029058">
    <property type="entry name" value="AB_hydrolase_fold"/>
</dbReference>
<keyword evidence="1 3" id="KW-0378">Hydrolase</keyword>
<dbReference type="InterPro" id="IPR000073">
    <property type="entry name" value="AB_hydrolase_1"/>
</dbReference>
<keyword evidence="4" id="KW-1185">Reference proteome</keyword>
<dbReference type="RefSeq" id="WP_051266955.1">
    <property type="nucleotide sequence ID" value="NZ_CP028426.1"/>
</dbReference>
<dbReference type="PANTHER" id="PTHR43798">
    <property type="entry name" value="MONOACYLGLYCEROL LIPASE"/>
    <property type="match status" value="1"/>
</dbReference>
<gene>
    <name evidence="3" type="ORF">C7K25_10655</name>
</gene>
<dbReference type="Pfam" id="PF00561">
    <property type="entry name" value="Abhydrolase_1"/>
    <property type="match status" value="1"/>
</dbReference>
<name>A0ABT7CAH6_9MICO</name>
<evidence type="ECO:0000313" key="4">
    <source>
        <dbReference type="Proteomes" id="UP001170379"/>
    </source>
</evidence>
<accession>A0ABT7CAH6</accession>
<dbReference type="InterPro" id="IPR000639">
    <property type="entry name" value="Epox_hydrolase-like"/>
</dbReference>
<evidence type="ECO:0000313" key="3">
    <source>
        <dbReference type="EMBL" id="MDJ1371819.1"/>
    </source>
</evidence>
<reference evidence="3" key="2">
    <citation type="journal article" date="2022" name="Sci. Rep.">
        <title>In silico prediction of the enzymes involved in the degradation of the herbicide molinate by Gulosibacter molinativorax ON4T.</title>
        <authorList>
            <person name="Lopes A.R."/>
            <person name="Bunin E."/>
            <person name="Viana A.T."/>
            <person name="Froufe H."/>
            <person name="Munoz-Merida A."/>
            <person name="Pinho D."/>
            <person name="Figueiredo J."/>
            <person name="Barroso C."/>
            <person name="Vaz-Moreira I."/>
            <person name="Bellanger X."/>
            <person name="Egas C."/>
            <person name="Nunes O.C."/>
        </authorList>
    </citation>
    <scope>NUCLEOTIDE SEQUENCE</scope>
    <source>
        <strain evidence="3">ON4</strain>
    </source>
</reference>
<dbReference type="InterPro" id="IPR050266">
    <property type="entry name" value="AB_hydrolase_sf"/>
</dbReference>
<dbReference type="Proteomes" id="UP001170379">
    <property type="component" value="Unassembled WGS sequence"/>
</dbReference>
<dbReference type="SUPFAM" id="SSF53474">
    <property type="entry name" value="alpha/beta-Hydrolases"/>
    <property type="match status" value="1"/>
</dbReference>
<proteinExistence type="predicted"/>
<evidence type="ECO:0000259" key="2">
    <source>
        <dbReference type="Pfam" id="PF00561"/>
    </source>
</evidence>
<dbReference type="PANTHER" id="PTHR43798:SF31">
    <property type="entry name" value="AB HYDROLASE SUPERFAMILY PROTEIN YCLE"/>
    <property type="match status" value="1"/>
</dbReference>
<dbReference type="GO" id="GO:0016787">
    <property type="term" value="F:hydrolase activity"/>
    <property type="evidence" value="ECO:0007669"/>
    <property type="project" value="UniProtKB-KW"/>
</dbReference>
<dbReference type="EMBL" id="PXVD01000016">
    <property type="protein sequence ID" value="MDJ1371819.1"/>
    <property type="molecule type" value="Genomic_DNA"/>
</dbReference>
<dbReference type="Gene3D" id="3.40.50.1820">
    <property type="entry name" value="alpha/beta hydrolase"/>
    <property type="match status" value="1"/>
</dbReference>
<sequence length="303" mass="32652">MPYITPAGAVERQILLPEGPVRVLKGGQAAGPGVPLVMIHGGGYDHAGISWYRSFESLGSARRLYAADLPGFGGSRAIAPLHGPVEMADFVVRVMNTMGVDRAVVVGVSMGGDVALNVVLQHPEFVAGLVLVSPGGLAERVGDPFTHRLAWLGAQIPDWLLLPMTRVANRYSGSAIKAFVKDASRLPDEVKREFVKEARAPRAGIAYGRYNQATLGRTRLTNNLRGRMHEIKVPTMLFHGAEDPMVSPDDSRYAAGAIPDARLVLVPDTGHWGQLEAHDAFTDAVLEFLAEIDPPAPRESNRE</sequence>
<dbReference type="PRINTS" id="PR00111">
    <property type="entry name" value="ABHYDROLASE"/>
</dbReference>
<evidence type="ECO:0000256" key="1">
    <source>
        <dbReference type="ARBA" id="ARBA00022801"/>
    </source>
</evidence>